<name>A0ABW6C0U4_9BACT</name>
<dbReference type="EMBL" id="JBHUOX010000038">
    <property type="protein sequence ID" value="MFD3003705.1"/>
    <property type="molecule type" value="Genomic_DNA"/>
</dbReference>
<sequence length="125" mass="14460">MLRRVYIAALTAVALFYTLIFIQLGTVWFFELEAMKELVMFFVFLVVTFWTHEKIAYIFNSEAVAGLSQKTSAFLEGTTVTLISMIYSVLFILMPQYFFIPTVEFSPRGVRLNLVATSFISLFFY</sequence>
<protein>
    <submittedName>
        <fullName evidence="2">Uncharacterized protein</fullName>
    </submittedName>
</protein>
<comment type="caution">
    <text evidence="2">The sequence shown here is derived from an EMBL/GenBank/DDBJ whole genome shotgun (WGS) entry which is preliminary data.</text>
</comment>
<reference evidence="3" key="1">
    <citation type="journal article" date="2019" name="Int. J. Syst. Evol. Microbiol.">
        <title>The Global Catalogue of Microorganisms (GCM) 10K type strain sequencing project: providing services to taxonomists for standard genome sequencing and annotation.</title>
        <authorList>
            <consortium name="The Broad Institute Genomics Platform"/>
            <consortium name="The Broad Institute Genome Sequencing Center for Infectious Disease"/>
            <person name="Wu L."/>
            <person name="Ma J."/>
        </authorList>
    </citation>
    <scope>NUCLEOTIDE SEQUENCE [LARGE SCALE GENOMIC DNA]</scope>
    <source>
        <strain evidence="3">KCTC 23984</strain>
    </source>
</reference>
<evidence type="ECO:0000313" key="3">
    <source>
        <dbReference type="Proteomes" id="UP001597641"/>
    </source>
</evidence>
<keyword evidence="1" id="KW-0472">Membrane</keyword>
<feature type="transmembrane region" description="Helical" evidence="1">
    <location>
        <begin position="6"/>
        <end position="31"/>
    </location>
</feature>
<feature type="transmembrane region" description="Helical" evidence="1">
    <location>
        <begin position="38"/>
        <end position="59"/>
    </location>
</feature>
<dbReference type="Proteomes" id="UP001597641">
    <property type="component" value="Unassembled WGS sequence"/>
</dbReference>
<keyword evidence="1" id="KW-1133">Transmembrane helix</keyword>
<accession>A0ABW6C0U4</accession>
<proteinExistence type="predicted"/>
<keyword evidence="1" id="KW-0812">Transmembrane</keyword>
<keyword evidence="3" id="KW-1185">Reference proteome</keyword>
<dbReference type="RefSeq" id="WP_377491617.1">
    <property type="nucleotide sequence ID" value="NZ_JBHUOX010000038.1"/>
</dbReference>
<organism evidence="2 3">
    <name type="scientific">Pontibacter toksunensis</name>
    <dbReference type="NCBI Taxonomy" id="1332631"/>
    <lineage>
        <taxon>Bacteria</taxon>
        <taxon>Pseudomonadati</taxon>
        <taxon>Bacteroidota</taxon>
        <taxon>Cytophagia</taxon>
        <taxon>Cytophagales</taxon>
        <taxon>Hymenobacteraceae</taxon>
        <taxon>Pontibacter</taxon>
    </lineage>
</organism>
<evidence type="ECO:0000256" key="1">
    <source>
        <dbReference type="SAM" id="Phobius"/>
    </source>
</evidence>
<gene>
    <name evidence="2" type="ORF">ACFS7Z_25340</name>
</gene>
<evidence type="ECO:0000313" key="2">
    <source>
        <dbReference type="EMBL" id="MFD3003705.1"/>
    </source>
</evidence>
<feature type="transmembrane region" description="Helical" evidence="1">
    <location>
        <begin position="79"/>
        <end position="100"/>
    </location>
</feature>